<reference evidence="1 2" key="1">
    <citation type="journal article" date="2019" name="Sci. Rep.">
        <title>Orb-weaving spider Araneus ventricosus genome elucidates the spidroin gene catalogue.</title>
        <authorList>
            <person name="Kono N."/>
            <person name="Nakamura H."/>
            <person name="Ohtoshi R."/>
            <person name="Moran D.A.P."/>
            <person name="Shinohara A."/>
            <person name="Yoshida Y."/>
            <person name="Fujiwara M."/>
            <person name="Mori M."/>
            <person name="Tomita M."/>
            <person name="Arakawa K."/>
        </authorList>
    </citation>
    <scope>NUCLEOTIDE SEQUENCE [LARGE SCALE GENOMIC DNA]</scope>
</reference>
<evidence type="ECO:0000313" key="1">
    <source>
        <dbReference type="EMBL" id="GBM10997.1"/>
    </source>
</evidence>
<comment type="caution">
    <text evidence="1">The sequence shown here is derived from an EMBL/GenBank/DDBJ whole genome shotgun (WGS) entry which is preliminary data.</text>
</comment>
<gene>
    <name evidence="1" type="ORF">AVEN_1332_1</name>
</gene>
<dbReference type="AlphaFoldDB" id="A0A4Y2D4H2"/>
<keyword evidence="2" id="KW-1185">Reference proteome</keyword>
<sequence>MRIVDGIRSSFLCVRNMQNATRKEIEDPAFINECVEKNFAFLKSLPNSLPPIFHTLVFQRNKRELRVTSRNKRELRVTSRNKRVSRVTKRIREALRNKRESRVTKRNLETSRNKIVMRVN</sequence>
<accession>A0A4Y2D4H2</accession>
<proteinExistence type="predicted"/>
<organism evidence="1 2">
    <name type="scientific">Araneus ventricosus</name>
    <name type="common">Orbweaver spider</name>
    <name type="synonym">Epeira ventricosa</name>
    <dbReference type="NCBI Taxonomy" id="182803"/>
    <lineage>
        <taxon>Eukaryota</taxon>
        <taxon>Metazoa</taxon>
        <taxon>Ecdysozoa</taxon>
        <taxon>Arthropoda</taxon>
        <taxon>Chelicerata</taxon>
        <taxon>Arachnida</taxon>
        <taxon>Araneae</taxon>
        <taxon>Araneomorphae</taxon>
        <taxon>Entelegynae</taxon>
        <taxon>Araneoidea</taxon>
        <taxon>Araneidae</taxon>
        <taxon>Araneus</taxon>
    </lineage>
</organism>
<dbReference type="Proteomes" id="UP000499080">
    <property type="component" value="Unassembled WGS sequence"/>
</dbReference>
<name>A0A4Y2D4H2_ARAVE</name>
<dbReference type="EMBL" id="BGPR01000293">
    <property type="protein sequence ID" value="GBM10997.1"/>
    <property type="molecule type" value="Genomic_DNA"/>
</dbReference>
<protein>
    <submittedName>
        <fullName evidence="1">Uncharacterized protein</fullName>
    </submittedName>
</protein>
<evidence type="ECO:0000313" key="2">
    <source>
        <dbReference type="Proteomes" id="UP000499080"/>
    </source>
</evidence>